<keyword evidence="3" id="KW-0813">Transport</keyword>
<evidence type="ECO:0000256" key="7">
    <source>
        <dbReference type="ARBA" id="ARBA00022989"/>
    </source>
</evidence>
<keyword evidence="5 12" id="KW-0812">Transmembrane</keyword>
<reference evidence="13" key="1">
    <citation type="submission" date="2020-10" db="EMBL/GenBank/DDBJ databases">
        <title>Nuclear ribosomal and mitochondrial DNA copy number and intra-individual variation in the tunicate zooplankton salps.</title>
        <authorList>
            <person name="Goodall-Copestake W.P."/>
        </authorList>
    </citation>
    <scope>NUCLEOTIDE SEQUENCE</scope>
    <source>
        <strain evidence="13">E20_Im1</strain>
        <tissue evidence="13">Muscle</tissue>
    </source>
</reference>
<keyword evidence="9 12" id="KW-0472">Membrane</keyword>
<comment type="similarity">
    <text evidence="2">Belongs to the ATPase A chain family.</text>
</comment>
<organism evidence="13">
    <name type="scientific">Ihlea magalhanica</name>
    <dbReference type="NCBI Taxonomy" id="2781116"/>
    <lineage>
        <taxon>Eukaryota</taxon>
        <taxon>Metazoa</taxon>
        <taxon>Chordata</taxon>
        <taxon>Tunicata</taxon>
        <taxon>Thaliacea</taxon>
        <taxon>Salpida</taxon>
        <taxon>Salpidae</taxon>
        <taxon>Ihlea</taxon>
    </lineage>
</organism>
<comment type="subcellular location">
    <subcellularLocation>
        <location evidence="1">Membrane</location>
        <topology evidence="1">Multi-pass membrane protein</topology>
    </subcellularLocation>
    <subcellularLocation>
        <location evidence="11">Mitochondrion inner membrane</location>
        <topology evidence="11">Multi-pass membrane protein</topology>
    </subcellularLocation>
</comment>
<dbReference type="AlphaFoldDB" id="A0AA86M5F5"/>
<evidence type="ECO:0000256" key="6">
    <source>
        <dbReference type="ARBA" id="ARBA00022781"/>
    </source>
</evidence>
<keyword evidence="4" id="KW-0138">CF(0)</keyword>
<evidence type="ECO:0000256" key="10">
    <source>
        <dbReference type="ARBA" id="ARBA00023310"/>
    </source>
</evidence>
<evidence type="ECO:0000256" key="11">
    <source>
        <dbReference type="RuleBase" id="RU004450"/>
    </source>
</evidence>
<protein>
    <recommendedName>
        <fullName evidence="11">ATP synthase subunit a</fullName>
    </recommendedName>
</protein>
<proteinExistence type="inferred from homology"/>
<feature type="transmembrane region" description="Helical" evidence="12">
    <location>
        <begin position="82"/>
        <end position="99"/>
    </location>
</feature>
<dbReference type="GO" id="GO:0045259">
    <property type="term" value="C:proton-transporting ATP synthase complex"/>
    <property type="evidence" value="ECO:0007669"/>
    <property type="project" value="UniProtKB-KW"/>
</dbReference>
<dbReference type="GO" id="GO:0015078">
    <property type="term" value="F:proton transmembrane transporter activity"/>
    <property type="evidence" value="ECO:0007669"/>
    <property type="project" value="InterPro"/>
</dbReference>
<dbReference type="SUPFAM" id="SSF81336">
    <property type="entry name" value="F1F0 ATP synthase subunit A"/>
    <property type="match status" value="1"/>
</dbReference>
<dbReference type="Pfam" id="PF00119">
    <property type="entry name" value="ATP-synt_A"/>
    <property type="match status" value="1"/>
</dbReference>
<geneLocation type="mitochondrion" evidence="13"/>
<keyword evidence="10" id="KW-0066">ATP synthesis</keyword>
<feature type="transmembrane region" description="Helical" evidence="12">
    <location>
        <begin position="105"/>
        <end position="126"/>
    </location>
</feature>
<dbReference type="GO" id="GO:0015986">
    <property type="term" value="P:proton motive force-driven ATP synthesis"/>
    <property type="evidence" value="ECO:0007669"/>
    <property type="project" value="InterPro"/>
</dbReference>
<gene>
    <name evidence="13" type="primary">atp6</name>
</gene>
<evidence type="ECO:0000256" key="12">
    <source>
        <dbReference type="SAM" id="Phobius"/>
    </source>
</evidence>
<sequence length="163" mass="18491">MLLNFTILPMLMVLLMLFFHKNNMRSGWRALESFLLLFILMGMVPLNTSLFSLCLFVGFISATLWVITILKRFVPYNMSHTYYLPSGVPYPLIPVLYLLEIVSELVRPLALTVRIVVNLSLGHLFIHGTAGPAFGVILPLILIFEMVVAGIQTYIYTVLPSLW</sequence>
<dbReference type="GO" id="GO:0005743">
    <property type="term" value="C:mitochondrial inner membrane"/>
    <property type="evidence" value="ECO:0007669"/>
    <property type="project" value="UniProtKB-SubCell"/>
</dbReference>
<evidence type="ECO:0000256" key="4">
    <source>
        <dbReference type="ARBA" id="ARBA00022547"/>
    </source>
</evidence>
<keyword evidence="6" id="KW-0375">Hydrogen ion transport</keyword>
<evidence type="ECO:0000256" key="1">
    <source>
        <dbReference type="ARBA" id="ARBA00004141"/>
    </source>
</evidence>
<feature type="transmembrane region" description="Helical" evidence="12">
    <location>
        <begin position="6"/>
        <end position="21"/>
    </location>
</feature>
<dbReference type="Gene3D" id="1.20.120.220">
    <property type="entry name" value="ATP synthase, F0 complex, subunit A"/>
    <property type="match status" value="1"/>
</dbReference>
<feature type="transmembrane region" description="Helical" evidence="12">
    <location>
        <begin position="50"/>
        <end position="70"/>
    </location>
</feature>
<keyword evidence="13" id="KW-0496">Mitochondrion</keyword>
<evidence type="ECO:0000256" key="3">
    <source>
        <dbReference type="ARBA" id="ARBA00022448"/>
    </source>
</evidence>
<dbReference type="EMBL" id="LC590029">
    <property type="protein sequence ID" value="BCM73295.1"/>
    <property type="molecule type" value="Genomic_DNA"/>
</dbReference>
<evidence type="ECO:0000256" key="8">
    <source>
        <dbReference type="ARBA" id="ARBA00023065"/>
    </source>
</evidence>
<accession>A0AA86M5F5</accession>
<evidence type="ECO:0000256" key="9">
    <source>
        <dbReference type="ARBA" id="ARBA00023136"/>
    </source>
</evidence>
<evidence type="ECO:0000256" key="2">
    <source>
        <dbReference type="ARBA" id="ARBA00006810"/>
    </source>
</evidence>
<dbReference type="InterPro" id="IPR000568">
    <property type="entry name" value="ATP_synth_F0_asu"/>
</dbReference>
<feature type="transmembrane region" description="Helical" evidence="12">
    <location>
        <begin position="133"/>
        <end position="155"/>
    </location>
</feature>
<evidence type="ECO:0000313" key="13">
    <source>
        <dbReference type="EMBL" id="BCM73295.1"/>
    </source>
</evidence>
<keyword evidence="8" id="KW-0406">Ion transport</keyword>
<dbReference type="InterPro" id="IPR035908">
    <property type="entry name" value="F0_ATP_A_sf"/>
</dbReference>
<evidence type="ECO:0000256" key="5">
    <source>
        <dbReference type="ARBA" id="ARBA00022692"/>
    </source>
</evidence>
<dbReference type="PRINTS" id="PR00123">
    <property type="entry name" value="ATPASEA"/>
</dbReference>
<name>A0AA86M5F5_9UROC</name>
<keyword evidence="7 12" id="KW-1133">Transmembrane helix</keyword>